<evidence type="ECO:0000313" key="3">
    <source>
        <dbReference type="Proteomes" id="UP000267096"/>
    </source>
</evidence>
<gene>
    <name evidence="2" type="ORF">ASIM_LOCUS2084</name>
</gene>
<sequence length="77" mass="8322">MEHDDRNGDTNELRAGLSLSAGRNGSLPRSAAAYPDGSAILPARSARNGSAHRNECKKAIRFKTDDTTTTNMTIEFN</sequence>
<accession>A0A0M3J3V1</accession>
<evidence type="ECO:0000313" key="4">
    <source>
        <dbReference type="WBParaSite" id="ASIM_0000221401-mRNA-1"/>
    </source>
</evidence>
<reference evidence="4" key="1">
    <citation type="submission" date="2017-02" db="UniProtKB">
        <authorList>
            <consortium name="WormBaseParasite"/>
        </authorList>
    </citation>
    <scope>IDENTIFICATION</scope>
</reference>
<dbReference type="WBParaSite" id="ASIM_0000221401-mRNA-1">
    <property type="protein sequence ID" value="ASIM_0000221401-mRNA-1"/>
    <property type="gene ID" value="ASIM_0000221401"/>
</dbReference>
<protein>
    <submittedName>
        <fullName evidence="2 4">Uncharacterized protein</fullName>
    </submittedName>
</protein>
<keyword evidence="3" id="KW-1185">Reference proteome</keyword>
<reference evidence="2 3" key="2">
    <citation type="submission" date="2018-11" db="EMBL/GenBank/DDBJ databases">
        <authorList>
            <consortium name="Pathogen Informatics"/>
        </authorList>
    </citation>
    <scope>NUCLEOTIDE SEQUENCE [LARGE SCALE GENOMIC DNA]</scope>
</reference>
<name>A0A0M3J3V1_ANISI</name>
<evidence type="ECO:0000313" key="2">
    <source>
        <dbReference type="EMBL" id="VDK19613.1"/>
    </source>
</evidence>
<organism evidence="4">
    <name type="scientific">Anisakis simplex</name>
    <name type="common">Herring worm</name>
    <dbReference type="NCBI Taxonomy" id="6269"/>
    <lineage>
        <taxon>Eukaryota</taxon>
        <taxon>Metazoa</taxon>
        <taxon>Ecdysozoa</taxon>
        <taxon>Nematoda</taxon>
        <taxon>Chromadorea</taxon>
        <taxon>Rhabditida</taxon>
        <taxon>Spirurina</taxon>
        <taxon>Ascaridomorpha</taxon>
        <taxon>Ascaridoidea</taxon>
        <taxon>Anisakidae</taxon>
        <taxon>Anisakis</taxon>
        <taxon>Anisakis simplex complex</taxon>
    </lineage>
</organism>
<dbReference type="AlphaFoldDB" id="A0A0M3J3V1"/>
<feature type="compositionally biased region" description="Basic and acidic residues" evidence="1">
    <location>
        <begin position="1"/>
        <end position="12"/>
    </location>
</feature>
<proteinExistence type="predicted"/>
<dbReference type="EMBL" id="UYRR01002590">
    <property type="protein sequence ID" value="VDK19613.1"/>
    <property type="molecule type" value="Genomic_DNA"/>
</dbReference>
<feature type="region of interest" description="Disordered" evidence="1">
    <location>
        <begin position="1"/>
        <end position="34"/>
    </location>
</feature>
<dbReference type="Proteomes" id="UP000267096">
    <property type="component" value="Unassembled WGS sequence"/>
</dbReference>
<evidence type="ECO:0000256" key="1">
    <source>
        <dbReference type="SAM" id="MobiDB-lite"/>
    </source>
</evidence>